<dbReference type="Pfam" id="PF07727">
    <property type="entry name" value="RVT_2"/>
    <property type="match status" value="1"/>
</dbReference>
<reference evidence="2" key="1">
    <citation type="submission" date="2014-11" db="EMBL/GenBank/DDBJ databases">
        <authorList>
            <person name="Otto D Thomas"/>
            <person name="Naeem Raeece"/>
        </authorList>
    </citation>
    <scope>NUCLEOTIDE SEQUENCE</scope>
</reference>
<sequence length="474" mass="53269">MEASEARAKGKKPLTLRIVRTWKLKNGERVAKSRLVVRGFEDKRKFVETYSGTADSGLVRASIVWALTRGLKAAKSDVSTAFLQCPYEDEDIWLSLPSDLPFHVIPELRAGLVVKIQRAAYGLKDASRRYTKFFKEVVAAKEGWAEIAESILVKRDRKGDACGLLLMHGQYAASLVPKGEGEIKKAVKLTDKDLFVSADEEIDMSLQEQHQEKVGKLGWLVKSQPHLSFLFSALSKNNSRPSARSLRAVDKALAYAQQSLTHRALELKELKEGEHPVLVGFKMDDREMGGEEKKSLFPPLTDEWMFERYQRRCFVKRNSSAAYQAIADDNSKRLWEIDQILSALKSAPDEKQAVGRVVNKWYAGGIQDANSQNDSKEYLKQVWEAVRSNRSVPIQMQKKKVTRALQAVGQYPGKALFIAKPKKLITAMENLLDLADMCGLTVVDEDAARYTQDGLPQKLASSLRTGLKADYNKF</sequence>
<accession>A0A0G4GET0</accession>
<proteinExistence type="predicted"/>
<dbReference type="VEuPathDB" id="CryptoDB:Cvel_21550"/>
<feature type="domain" description="Reverse transcriptase Ty1/copia-type" evidence="1">
    <location>
        <begin position="8"/>
        <end position="141"/>
    </location>
</feature>
<evidence type="ECO:0000313" key="2">
    <source>
        <dbReference type="EMBL" id="CEM27921.1"/>
    </source>
</evidence>
<protein>
    <recommendedName>
        <fullName evidence="1">Reverse transcriptase Ty1/copia-type domain-containing protein</fullName>
    </recommendedName>
</protein>
<dbReference type="PhylomeDB" id="A0A0G4GET0"/>
<name>A0A0G4GET0_9ALVE</name>
<dbReference type="InterPro" id="IPR013103">
    <property type="entry name" value="RVT_2"/>
</dbReference>
<organism evidence="2">
    <name type="scientific">Chromera velia CCMP2878</name>
    <dbReference type="NCBI Taxonomy" id="1169474"/>
    <lineage>
        <taxon>Eukaryota</taxon>
        <taxon>Sar</taxon>
        <taxon>Alveolata</taxon>
        <taxon>Colpodellida</taxon>
        <taxon>Chromeraceae</taxon>
        <taxon>Chromera</taxon>
    </lineage>
</organism>
<dbReference type="AlphaFoldDB" id="A0A0G4GET0"/>
<dbReference type="EMBL" id="CDMZ01001140">
    <property type="protein sequence ID" value="CEM27921.1"/>
    <property type="molecule type" value="Genomic_DNA"/>
</dbReference>
<evidence type="ECO:0000259" key="1">
    <source>
        <dbReference type="Pfam" id="PF07727"/>
    </source>
</evidence>
<gene>
    <name evidence="2" type="ORF">Cvel_21550</name>
</gene>